<feature type="domain" description="Peptidase M12B" evidence="9">
    <location>
        <begin position="272"/>
        <end position="488"/>
    </location>
</feature>
<comment type="function">
    <text evidence="2">Probable zinc protease.</text>
</comment>
<feature type="binding site" evidence="4">
    <location>
        <position position="426"/>
    </location>
    <ligand>
        <name>Zn(2+)</name>
        <dbReference type="ChEBI" id="CHEBI:29105"/>
        <note>catalytic</note>
    </ligand>
</feature>
<dbReference type="EMBL" id="KQ964245">
    <property type="protein sequence ID" value="KXJ96604.1"/>
    <property type="molecule type" value="Genomic_DNA"/>
</dbReference>
<evidence type="ECO:0000259" key="8">
    <source>
        <dbReference type="PROSITE" id="PS50214"/>
    </source>
</evidence>
<keyword evidence="6" id="KW-0812">Transmembrane</keyword>
<dbReference type="InterPro" id="IPR034028">
    <property type="entry name" value="ZnMc_ADAM_fungal"/>
</dbReference>
<dbReference type="AlphaFoldDB" id="A0A136JHH8"/>
<dbReference type="InterPro" id="IPR024079">
    <property type="entry name" value="MetalloPept_cat_dom_sf"/>
</dbReference>
<dbReference type="PANTHER" id="PTHR11905">
    <property type="entry name" value="ADAM A DISINTEGRIN AND METALLOPROTEASE DOMAIN"/>
    <property type="match status" value="1"/>
</dbReference>
<dbReference type="SMART" id="SM00050">
    <property type="entry name" value="DISIN"/>
    <property type="match status" value="1"/>
</dbReference>
<evidence type="ECO:0000313" key="11">
    <source>
        <dbReference type="Proteomes" id="UP000070501"/>
    </source>
</evidence>
<dbReference type="SUPFAM" id="SSF57552">
    <property type="entry name" value="Blood coagulation inhibitor (disintegrin)"/>
    <property type="match status" value="1"/>
</dbReference>
<dbReference type="Pfam" id="PF13688">
    <property type="entry name" value="Reprolysin_5"/>
    <property type="match status" value="1"/>
</dbReference>
<keyword evidence="4" id="KW-0862">Zinc</keyword>
<dbReference type="InterPro" id="IPR001762">
    <property type="entry name" value="Disintegrin_dom"/>
</dbReference>
<keyword evidence="4" id="KW-0479">Metal-binding</keyword>
<gene>
    <name evidence="10" type="ORF">Micbo1qcDRAFT_1807</name>
</gene>
<feature type="binding site" evidence="4">
    <location>
        <position position="430"/>
    </location>
    <ligand>
        <name>Zn(2+)</name>
        <dbReference type="ChEBI" id="CHEBI:29105"/>
        <note>catalytic</note>
    </ligand>
</feature>
<comment type="caution">
    <text evidence="4">Lacks conserved residue(s) required for the propagation of feature annotation.</text>
</comment>
<keyword evidence="1" id="KW-1015">Disulfide bond</keyword>
<dbReference type="CDD" id="cd04271">
    <property type="entry name" value="ZnMc_ADAM_fungal"/>
    <property type="match status" value="1"/>
</dbReference>
<dbReference type="InParanoid" id="A0A136JHH8"/>
<evidence type="ECO:0000256" key="7">
    <source>
        <dbReference type="SAM" id="SignalP"/>
    </source>
</evidence>
<feature type="transmembrane region" description="Helical" evidence="6">
    <location>
        <begin position="711"/>
        <end position="733"/>
    </location>
</feature>
<name>A0A136JHH8_9PEZI</name>
<dbReference type="PROSITE" id="PS50214">
    <property type="entry name" value="DISINTEGRIN_2"/>
    <property type="match status" value="1"/>
</dbReference>
<dbReference type="InterPro" id="IPR036436">
    <property type="entry name" value="Disintegrin_dom_sf"/>
</dbReference>
<evidence type="ECO:0000256" key="3">
    <source>
        <dbReference type="ARBA" id="ARBA00074021"/>
    </source>
</evidence>
<dbReference type="PANTHER" id="PTHR11905:SF159">
    <property type="entry name" value="ADAM METALLOPROTEASE"/>
    <property type="match status" value="1"/>
</dbReference>
<dbReference type="OrthoDB" id="5951731at2759"/>
<dbReference type="GO" id="GO:0006508">
    <property type="term" value="P:proteolysis"/>
    <property type="evidence" value="ECO:0007669"/>
    <property type="project" value="InterPro"/>
</dbReference>
<feature type="active site" evidence="4">
    <location>
        <position position="427"/>
    </location>
</feature>
<evidence type="ECO:0000256" key="4">
    <source>
        <dbReference type="PROSITE-ProRule" id="PRU00276"/>
    </source>
</evidence>
<dbReference type="InterPro" id="IPR001590">
    <property type="entry name" value="Peptidase_M12B"/>
</dbReference>
<keyword evidence="6" id="KW-0472">Membrane</keyword>
<dbReference type="Pfam" id="PF00200">
    <property type="entry name" value="Disintegrin"/>
    <property type="match status" value="1"/>
</dbReference>
<keyword evidence="7" id="KW-0732">Signal</keyword>
<keyword evidence="6" id="KW-1133">Transmembrane helix</keyword>
<dbReference type="Gene3D" id="4.10.70.10">
    <property type="entry name" value="Disintegrin domain"/>
    <property type="match status" value="1"/>
</dbReference>
<feature type="domain" description="Disintegrin" evidence="8">
    <location>
        <begin position="513"/>
        <end position="603"/>
    </location>
</feature>
<feature type="compositionally biased region" description="Low complexity" evidence="5">
    <location>
        <begin position="764"/>
        <end position="776"/>
    </location>
</feature>
<evidence type="ECO:0000256" key="6">
    <source>
        <dbReference type="SAM" id="Phobius"/>
    </source>
</evidence>
<dbReference type="STRING" id="196109.A0A136JHH8"/>
<dbReference type="GO" id="GO:0004222">
    <property type="term" value="F:metalloendopeptidase activity"/>
    <property type="evidence" value="ECO:0007669"/>
    <property type="project" value="InterPro"/>
</dbReference>
<evidence type="ECO:0000313" key="10">
    <source>
        <dbReference type="EMBL" id="KXJ96604.1"/>
    </source>
</evidence>
<feature type="chain" id="PRO_5007293804" description="Disintegrin and metalloproteinase domain-containing protein B" evidence="7">
    <location>
        <begin position="22"/>
        <end position="822"/>
    </location>
</feature>
<sequence length="822" mass="88926">MRGLFKSVAALVLAVASLSDAHSLRRNALHHISRIEAPTIHNKAQRLHHHSEFDLTFRIADSRREVRLSLEPDHDVVAHEATIQYLDNAGNVHREAPLRKEDHRVYKGFASMRSPGSLDWINVGWARISFLHDGPQPLFEGSFRVHGETHIISTDTHFRQTQHDNDPDVFEETDEYLVVYKDTDIKPDFAPDELKRSLYGLGSSCSSDDLDFNMDASHPIYTGLDTRGMSVAVGERSLFGRQSDIDGITGNNGAGVNLVNTIGQTAGCPTTRKVALIGIAVDCTYRSAFKTESEMRTNILRMVSSASQLYEDTLNISLGIRNLTIVDPECPGTPPASTPWNVPCAGATITRRLNLFSSWRGQSADNNAYWTLLSTCPTDGAVGLAWLGQLCRRGSQAQGGSNAGNETIAGANVVVRTGEEWQVFAHETGHTFGAVHDCTSKACTDGSSNMQQCCPLAQGSCDARQQFIMNPSTGNQLTRFSPCTIGNICSGLLRQSVDGSCMTDNRNVPIISEAQCGNGIVETGEDCDCGGSTACAQNNCCDAKTCKYKGNARCDPTNEDCCTNQCQFANNGTVCRASTGSCDPQETCPGSTAKCPEDKKAPDGDSCGPNGNGLTCASGQCTSRDLQCRTMVGAMLTNNETYACNSQGCKLSCRSPQLGNNGFGQTTCVVMQQYFLDGTPCDGGGKCNRGQCQGANGFNSFLELLRDNQNIVIPVCAVVGGLIVIAILSCCISSCRKRRRRSKLAAAAKANAARGGPSPQSSWNGYNNNNNNNGNGQHYVPNVPMPQQAYRQQSARHPSTPAHAYWQDEPRQMRRVPTDRYA</sequence>
<feature type="compositionally biased region" description="Basic and acidic residues" evidence="5">
    <location>
        <begin position="806"/>
        <end position="822"/>
    </location>
</feature>
<dbReference type="Gene3D" id="3.40.390.10">
    <property type="entry name" value="Collagenase (Catalytic Domain)"/>
    <property type="match status" value="1"/>
</dbReference>
<feature type="signal peptide" evidence="7">
    <location>
        <begin position="1"/>
        <end position="21"/>
    </location>
</feature>
<evidence type="ECO:0000256" key="2">
    <source>
        <dbReference type="ARBA" id="ARBA00056552"/>
    </source>
</evidence>
<evidence type="ECO:0000259" key="9">
    <source>
        <dbReference type="PROSITE" id="PS50215"/>
    </source>
</evidence>
<accession>A0A136JHH8</accession>
<dbReference type="FunFam" id="4.10.70.10:FF:000003">
    <property type="entry name" value="Disintegrin and metalloproteinase domain-containing protein 17"/>
    <property type="match status" value="1"/>
</dbReference>
<evidence type="ECO:0000256" key="1">
    <source>
        <dbReference type="ARBA" id="ARBA00023157"/>
    </source>
</evidence>
<protein>
    <recommendedName>
        <fullName evidence="3">Disintegrin and metalloproteinase domain-containing protein B</fullName>
    </recommendedName>
</protein>
<reference evidence="11" key="1">
    <citation type="submission" date="2016-02" db="EMBL/GenBank/DDBJ databases">
        <title>Draft genome sequence of Microdochium bolleyi, a fungal endophyte of beachgrass.</title>
        <authorList>
            <consortium name="DOE Joint Genome Institute"/>
            <person name="David A.S."/>
            <person name="May G."/>
            <person name="Haridas S."/>
            <person name="Lim J."/>
            <person name="Wang M."/>
            <person name="Labutti K."/>
            <person name="Lipzen A."/>
            <person name="Barry K."/>
            <person name="Grigoriev I.V."/>
        </authorList>
    </citation>
    <scope>NUCLEOTIDE SEQUENCE [LARGE SCALE GENOMIC DNA]</scope>
    <source>
        <strain evidence="11">J235TASD1</strain>
    </source>
</reference>
<feature type="region of interest" description="Disordered" evidence="5">
    <location>
        <begin position="746"/>
        <end position="822"/>
    </location>
</feature>
<proteinExistence type="predicted"/>
<evidence type="ECO:0000256" key="5">
    <source>
        <dbReference type="SAM" id="MobiDB-lite"/>
    </source>
</evidence>
<dbReference type="PROSITE" id="PS50215">
    <property type="entry name" value="ADAM_MEPRO"/>
    <property type="match status" value="1"/>
</dbReference>
<keyword evidence="11" id="KW-1185">Reference proteome</keyword>
<dbReference type="SUPFAM" id="SSF55486">
    <property type="entry name" value="Metalloproteases ('zincins'), catalytic domain"/>
    <property type="match status" value="1"/>
</dbReference>
<organism evidence="10 11">
    <name type="scientific">Microdochium bolleyi</name>
    <dbReference type="NCBI Taxonomy" id="196109"/>
    <lineage>
        <taxon>Eukaryota</taxon>
        <taxon>Fungi</taxon>
        <taxon>Dikarya</taxon>
        <taxon>Ascomycota</taxon>
        <taxon>Pezizomycotina</taxon>
        <taxon>Sordariomycetes</taxon>
        <taxon>Xylariomycetidae</taxon>
        <taxon>Xylariales</taxon>
        <taxon>Microdochiaceae</taxon>
        <taxon>Microdochium</taxon>
    </lineage>
</organism>
<dbReference type="GO" id="GO:0046872">
    <property type="term" value="F:metal ion binding"/>
    <property type="evidence" value="ECO:0007669"/>
    <property type="project" value="UniProtKB-KW"/>
</dbReference>
<dbReference type="Proteomes" id="UP000070501">
    <property type="component" value="Unassembled WGS sequence"/>
</dbReference>
<feature type="binding site" evidence="4">
    <location>
        <position position="436"/>
    </location>
    <ligand>
        <name>Zn(2+)</name>
        <dbReference type="ChEBI" id="CHEBI:29105"/>
        <note>catalytic</note>
    </ligand>
</feature>